<accession>A0A081PB03</accession>
<dbReference type="InterPro" id="IPR021683">
    <property type="entry name" value="DUF3267"/>
</dbReference>
<evidence type="ECO:0000313" key="3">
    <source>
        <dbReference type="Proteomes" id="UP000028123"/>
    </source>
</evidence>
<proteinExistence type="predicted"/>
<evidence type="ECO:0000256" key="1">
    <source>
        <dbReference type="SAM" id="Phobius"/>
    </source>
</evidence>
<dbReference type="eggNOG" id="ENOG5030744">
    <property type="taxonomic scope" value="Bacteria"/>
</dbReference>
<feature type="transmembrane region" description="Helical" evidence="1">
    <location>
        <begin position="128"/>
        <end position="150"/>
    </location>
</feature>
<feature type="transmembrane region" description="Helical" evidence="1">
    <location>
        <begin position="156"/>
        <end position="178"/>
    </location>
</feature>
<evidence type="ECO:0000313" key="2">
    <source>
        <dbReference type="EMBL" id="KEQ27876.1"/>
    </source>
</evidence>
<dbReference type="AlphaFoldDB" id="A0A081PB03"/>
<name>A0A081PB03_9BACL</name>
<keyword evidence="1" id="KW-0472">Membrane</keyword>
<evidence type="ECO:0008006" key="4">
    <source>
        <dbReference type="Google" id="ProtNLM"/>
    </source>
</evidence>
<keyword evidence="1" id="KW-0812">Transmembrane</keyword>
<comment type="caution">
    <text evidence="2">The sequence shown here is derived from an EMBL/GenBank/DDBJ whole genome shotgun (WGS) entry which is preliminary data.</text>
</comment>
<sequence>MKIRNRFPGTDKQKHAEFVRNGWALLKEPKSPMRALALSVPFMIINLIVTIGIVSMFSAAPLRNYLPDSISFTIDLKSILGIVSLLLVHELLHFILIPNFIASKSTYVGITLFGGYVYTEEQVSKSRYIVITLLPFIVISIILPALLGLLGALSPFILFLIVLNSLSSSLDILNWILIWIQVPSKAVIVCNGTKTYWKSTARQTSSHI</sequence>
<keyword evidence="1" id="KW-1133">Transmembrane helix</keyword>
<keyword evidence="3" id="KW-1185">Reference proteome</keyword>
<protein>
    <recommendedName>
        <fullName evidence="4">Zincin peptidase</fullName>
    </recommendedName>
</protein>
<reference evidence="2 3" key="1">
    <citation type="submission" date="2014-06" db="EMBL/GenBank/DDBJ databases">
        <title>Draft genome sequence of Paenibacillus sp. MSt1.</title>
        <authorList>
            <person name="Aw Y.K."/>
            <person name="Ong K.S."/>
            <person name="Gan H.M."/>
            <person name="Lee S.M."/>
        </authorList>
    </citation>
    <scope>NUCLEOTIDE SEQUENCE [LARGE SCALE GENOMIC DNA]</scope>
    <source>
        <strain evidence="2 3">MSt1</strain>
    </source>
</reference>
<feature type="transmembrane region" description="Helical" evidence="1">
    <location>
        <begin position="35"/>
        <end position="59"/>
    </location>
</feature>
<dbReference type="EMBL" id="JNVM01000001">
    <property type="protein sequence ID" value="KEQ27876.1"/>
    <property type="molecule type" value="Genomic_DNA"/>
</dbReference>
<gene>
    <name evidence="2" type="ORF">ET33_00150</name>
</gene>
<dbReference type="RefSeq" id="WP_036675034.1">
    <property type="nucleotide sequence ID" value="NZ_JNVM01000001.1"/>
</dbReference>
<dbReference type="Proteomes" id="UP000028123">
    <property type="component" value="Unassembled WGS sequence"/>
</dbReference>
<organism evidence="2 3">
    <name type="scientific">Paenibacillus tyrfis</name>
    <dbReference type="NCBI Taxonomy" id="1501230"/>
    <lineage>
        <taxon>Bacteria</taxon>
        <taxon>Bacillati</taxon>
        <taxon>Bacillota</taxon>
        <taxon>Bacilli</taxon>
        <taxon>Bacillales</taxon>
        <taxon>Paenibacillaceae</taxon>
        <taxon>Paenibacillus</taxon>
    </lineage>
</organism>
<dbReference type="Pfam" id="PF11667">
    <property type="entry name" value="DUF3267"/>
    <property type="match status" value="1"/>
</dbReference>
<dbReference type="OrthoDB" id="1778118at2"/>